<dbReference type="PROSITE" id="PS00775">
    <property type="entry name" value="GLYCOSYL_HYDROL_F3"/>
    <property type="match status" value="1"/>
</dbReference>
<dbReference type="Gene3D" id="3.40.50.1700">
    <property type="entry name" value="Glycoside hydrolase family 3 C-terminal domain"/>
    <property type="match status" value="1"/>
</dbReference>
<dbReference type="InterPro" id="IPR026891">
    <property type="entry name" value="Fn3-like"/>
</dbReference>
<keyword evidence="8 10" id="KW-0326">Glycosidase</keyword>
<evidence type="ECO:0000259" key="11">
    <source>
        <dbReference type="SMART" id="SM01217"/>
    </source>
</evidence>
<keyword evidence="6" id="KW-0574">Periplasm</keyword>
<organism evidence="12 13">
    <name type="scientific">Bacteroides finegoldii</name>
    <dbReference type="NCBI Taxonomy" id="338188"/>
    <lineage>
        <taxon>Bacteria</taxon>
        <taxon>Pseudomonadati</taxon>
        <taxon>Bacteroidota</taxon>
        <taxon>Bacteroidia</taxon>
        <taxon>Bacteroidales</taxon>
        <taxon>Bacteroidaceae</taxon>
        <taxon>Bacteroides</taxon>
    </lineage>
</organism>
<dbReference type="GO" id="GO:0008422">
    <property type="term" value="F:beta-glucosidase activity"/>
    <property type="evidence" value="ECO:0007669"/>
    <property type="project" value="UniProtKB-EC"/>
</dbReference>
<evidence type="ECO:0000256" key="10">
    <source>
        <dbReference type="RuleBase" id="RU361161"/>
    </source>
</evidence>
<dbReference type="SUPFAM" id="SSF52279">
    <property type="entry name" value="Beta-D-glucan exohydrolase, C-terminal domain"/>
    <property type="match status" value="1"/>
</dbReference>
<dbReference type="InterPro" id="IPR019800">
    <property type="entry name" value="Glyco_hydro_3_AS"/>
</dbReference>
<dbReference type="Gene3D" id="2.60.40.10">
    <property type="entry name" value="Immunoglobulins"/>
    <property type="match status" value="1"/>
</dbReference>
<dbReference type="Pfam" id="PF01915">
    <property type="entry name" value="Glyco_hydro_3_C"/>
    <property type="match status" value="1"/>
</dbReference>
<dbReference type="STRING" id="338188.ERS852397_02031"/>
<dbReference type="InterPro" id="IPR036881">
    <property type="entry name" value="Glyco_hydro_3_C_sf"/>
</dbReference>
<evidence type="ECO:0000256" key="2">
    <source>
        <dbReference type="ARBA" id="ARBA00004418"/>
    </source>
</evidence>
<reference evidence="12 13" key="1">
    <citation type="submission" date="2015-09" db="EMBL/GenBank/DDBJ databases">
        <authorList>
            <consortium name="Pathogen Informatics"/>
        </authorList>
    </citation>
    <scope>NUCLEOTIDE SEQUENCE [LARGE SCALE GENOMIC DNA]</scope>
    <source>
        <strain evidence="12 13">2789STDY5608840</strain>
    </source>
</reference>
<dbReference type="PANTHER" id="PTHR30620:SF16">
    <property type="entry name" value="LYSOSOMAL BETA GLUCOSIDASE"/>
    <property type="match status" value="1"/>
</dbReference>
<dbReference type="AlphaFoldDB" id="A0A174F2C5"/>
<dbReference type="FunFam" id="2.60.40.10:FF:000495">
    <property type="entry name" value="Periplasmic beta-glucosidase"/>
    <property type="match status" value="1"/>
</dbReference>
<dbReference type="Pfam" id="PF00933">
    <property type="entry name" value="Glyco_hydro_3"/>
    <property type="match status" value="1"/>
</dbReference>
<evidence type="ECO:0000313" key="12">
    <source>
        <dbReference type="EMBL" id="CUO43861.1"/>
    </source>
</evidence>
<dbReference type="Proteomes" id="UP000095517">
    <property type="component" value="Unassembled WGS sequence"/>
</dbReference>
<evidence type="ECO:0000256" key="5">
    <source>
        <dbReference type="ARBA" id="ARBA00022729"/>
    </source>
</evidence>
<keyword evidence="5" id="KW-0732">Signal</keyword>
<evidence type="ECO:0000313" key="13">
    <source>
        <dbReference type="Proteomes" id="UP000095517"/>
    </source>
</evidence>
<evidence type="ECO:0000256" key="9">
    <source>
        <dbReference type="ARBA" id="ARBA00067498"/>
    </source>
</evidence>
<dbReference type="InterPro" id="IPR036962">
    <property type="entry name" value="Glyco_hydro_3_N_sf"/>
</dbReference>
<gene>
    <name evidence="12" type="primary">bglX_9</name>
    <name evidence="12" type="ORF">ERS852397_02031</name>
</gene>
<comment type="catalytic activity">
    <reaction evidence="1">
        <text>Hydrolysis of terminal, non-reducing beta-D-glucosyl residues with release of beta-D-glucose.</text>
        <dbReference type="EC" id="3.2.1.21"/>
    </reaction>
</comment>
<dbReference type="EC" id="3.2.1.21" evidence="4"/>
<evidence type="ECO:0000256" key="4">
    <source>
        <dbReference type="ARBA" id="ARBA00012744"/>
    </source>
</evidence>
<proteinExistence type="inferred from homology"/>
<evidence type="ECO:0000256" key="6">
    <source>
        <dbReference type="ARBA" id="ARBA00022764"/>
    </source>
</evidence>
<dbReference type="Gene3D" id="3.20.20.300">
    <property type="entry name" value="Glycoside hydrolase, family 3, N-terminal domain"/>
    <property type="match status" value="1"/>
</dbReference>
<feature type="domain" description="Fibronectin type III-like" evidence="11">
    <location>
        <begin position="681"/>
        <end position="750"/>
    </location>
</feature>
<dbReference type="EMBL" id="CYZH01000009">
    <property type="protein sequence ID" value="CUO43861.1"/>
    <property type="molecule type" value="Genomic_DNA"/>
</dbReference>
<dbReference type="GO" id="GO:0009251">
    <property type="term" value="P:glucan catabolic process"/>
    <property type="evidence" value="ECO:0007669"/>
    <property type="project" value="TreeGrafter"/>
</dbReference>
<dbReference type="InterPro" id="IPR051915">
    <property type="entry name" value="Cellulose_Degrad_GH3"/>
</dbReference>
<dbReference type="InterPro" id="IPR001764">
    <property type="entry name" value="Glyco_hydro_3_N"/>
</dbReference>
<dbReference type="GO" id="GO:0042597">
    <property type="term" value="C:periplasmic space"/>
    <property type="evidence" value="ECO:0007669"/>
    <property type="project" value="UniProtKB-SubCell"/>
</dbReference>
<dbReference type="InterPro" id="IPR002772">
    <property type="entry name" value="Glyco_hydro_3_C"/>
</dbReference>
<keyword evidence="7 10" id="KW-0378">Hydrolase</keyword>
<name>A0A174F2C5_9BACE</name>
<dbReference type="FunFam" id="3.20.20.300:FF:000005">
    <property type="entry name" value="Periplasmic beta-glucosidase"/>
    <property type="match status" value="1"/>
</dbReference>
<evidence type="ECO:0000256" key="8">
    <source>
        <dbReference type="ARBA" id="ARBA00023295"/>
    </source>
</evidence>
<sequence length="761" mass="84878">MKTCWNFLMIFFIGMLGEACTTHHIDVTDEQMNLFVSDLMGHMTLREKIGQLNLPSGGDITTGTVKNGKLSEMIRKQEIGGFFNVKGIDKIYELQRLAVEESRLKIPLLVGADVIHGYETIFPIPLALSCSWDTLAVEKMARISAIEASADGINWTFSPMVDICRDARWGRIAEGSGEDPYLGSLMAKAYVRGYQGKNLQQNDEILSCVKHFALYGASESGRDYNTVDMSRLRMYNEYLAPYKAAVDAGVGSVMSSFNIVDGIPATANKWLLSDLLRKEWGFKGLLVTDYNSIAEMSSHGIAPLKEASVRSLQAGTDMDMVSFGFLNTLEESLQSGEVTEEQINTACRRVLEVKYKLGLFDNPYKYCDTLRASKQLYTTEHRSIARSIASETFVLLKNEKSLLPISAKGKIALIGPMANARNNMCGMWSMMCNPSKHRTLLEGMRSAIGNKGEVLYAKGSNIFYDENREKTATGMRPLDRGDNQTLLKEALQTADRADVIVAALGECSEMSGESASRTTLEIPDAQRDLLKALVKTGKPVVLLLFTGRPLVLTEEAVNIPSILNVWFGGSEAGDAIADVLFGKVNPSGKLTTSFPRSVGQLPLYYNSHNTSRPDPDKNVFNRYTSNYLEDSNEPLYPFGYGLSYTHFQYDNMVLSSNVLKKGEKLTVSVIVTNKGNYDGCEVVQLYLHDIYADVVRPVKELKDFKRIFLKKGESREVRFVITEEDLKFYNSNLQYIYETGDFEVMVGTNSRDIQSKTFFAE</sequence>
<dbReference type="InterPro" id="IPR013783">
    <property type="entry name" value="Ig-like_fold"/>
</dbReference>
<comment type="similarity">
    <text evidence="3 10">Belongs to the glycosyl hydrolase 3 family.</text>
</comment>
<dbReference type="PRINTS" id="PR00133">
    <property type="entry name" value="GLHYDRLASE3"/>
</dbReference>
<dbReference type="Pfam" id="PF14310">
    <property type="entry name" value="Fn3-like"/>
    <property type="match status" value="1"/>
</dbReference>
<evidence type="ECO:0000256" key="3">
    <source>
        <dbReference type="ARBA" id="ARBA00005336"/>
    </source>
</evidence>
<dbReference type="SUPFAM" id="SSF51445">
    <property type="entry name" value="(Trans)glycosidases"/>
    <property type="match status" value="1"/>
</dbReference>
<protein>
    <recommendedName>
        <fullName evidence="9">Periplasmic beta-glucosidase</fullName>
        <ecNumber evidence="4">3.2.1.21</ecNumber>
    </recommendedName>
</protein>
<dbReference type="PANTHER" id="PTHR30620">
    <property type="entry name" value="PERIPLASMIC BETA-GLUCOSIDASE-RELATED"/>
    <property type="match status" value="1"/>
</dbReference>
<accession>A0A174F2C5</accession>
<evidence type="ECO:0000256" key="7">
    <source>
        <dbReference type="ARBA" id="ARBA00022801"/>
    </source>
</evidence>
<dbReference type="NCBIfam" id="NF011678">
    <property type="entry name" value="PRK15098.1"/>
    <property type="match status" value="1"/>
</dbReference>
<evidence type="ECO:0000256" key="1">
    <source>
        <dbReference type="ARBA" id="ARBA00000448"/>
    </source>
</evidence>
<dbReference type="InterPro" id="IPR017853">
    <property type="entry name" value="GH"/>
</dbReference>
<dbReference type="FunFam" id="3.40.50.1700:FF:000004">
    <property type="entry name" value="Periplasmic beta-glucosidase"/>
    <property type="match status" value="1"/>
</dbReference>
<dbReference type="SMART" id="SM01217">
    <property type="entry name" value="Fn3_like"/>
    <property type="match status" value="1"/>
</dbReference>
<comment type="subcellular location">
    <subcellularLocation>
        <location evidence="2">Periplasm</location>
    </subcellularLocation>
</comment>